<dbReference type="EMBL" id="BSNK01000001">
    <property type="protein sequence ID" value="GLQ22551.1"/>
    <property type="molecule type" value="Genomic_DNA"/>
</dbReference>
<proteinExistence type="predicted"/>
<evidence type="ECO:0000256" key="1">
    <source>
        <dbReference type="SAM" id="MobiDB-lite"/>
    </source>
</evidence>
<name>A0ABQ5V7I7_9PROT</name>
<dbReference type="Proteomes" id="UP001161391">
    <property type="component" value="Unassembled WGS sequence"/>
</dbReference>
<organism evidence="2 3">
    <name type="scientific">Algimonas ampicilliniresistens</name>
    <dbReference type="NCBI Taxonomy" id="1298735"/>
    <lineage>
        <taxon>Bacteria</taxon>
        <taxon>Pseudomonadati</taxon>
        <taxon>Pseudomonadota</taxon>
        <taxon>Alphaproteobacteria</taxon>
        <taxon>Maricaulales</taxon>
        <taxon>Robiginitomaculaceae</taxon>
        <taxon>Algimonas</taxon>
    </lineage>
</organism>
<reference evidence="2" key="2">
    <citation type="submission" date="2023-01" db="EMBL/GenBank/DDBJ databases">
        <title>Draft genome sequence of Algimonas ampicilliniresistens strain NBRC 108219.</title>
        <authorList>
            <person name="Sun Q."/>
            <person name="Mori K."/>
        </authorList>
    </citation>
    <scope>NUCLEOTIDE SEQUENCE</scope>
    <source>
        <strain evidence="2">NBRC 108219</strain>
    </source>
</reference>
<evidence type="ECO:0000313" key="2">
    <source>
        <dbReference type="EMBL" id="GLQ22551.1"/>
    </source>
</evidence>
<feature type="region of interest" description="Disordered" evidence="1">
    <location>
        <begin position="73"/>
        <end position="93"/>
    </location>
</feature>
<feature type="compositionally biased region" description="Basic and acidic residues" evidence="1">
    <location>
        <begin position="75"/>
        <end position="88"/>
    </location>
</feature>
<reference evidence="2" key="1">
    <citation type="journal article" date="2014" name="Int. J. Syst. Evol. Microbiol.">
        <title>Complete genome of a new Firmicutes species belonging to the dominant human colonic microbiota ('Ruminococcus bicirculans') reveals two chromosomes and a selective capacity to utilize plant glucans.</title>
        <authorList>
            <consortium name="NISC Comparative Sequencing Program"/>
            <person name="Wegmann U."/>
            <person name="Louis P."/>
            <person name="Goesmann A."/>
            <person name="Henrissat B."/>
            <person name="Duncan S.H."/>
            <person name="Flint H.J."/>
        </authorList>
    </citation>
    <scope>NUCLEOTIDE SEQUENCE</scope>
    <source>
        <strain evidence="2">NBRC 108219</strain>
    </source>
</reference>
<protein>
    <submittedName>
        <fullName evidence="2">Uncharacterized protein</fullName>
    </submittedName>
</protein>
<accession>A0ABQ5V7I7</accession>
<gene>
    <name evidence="2" type="ORF">GCM10007853_04250</name>
</gene>
<evidence type="ECO:0000313" key="3">
    <source>
        <dbReference type="Proteomes" id="UP001161391"/>
    </source>
</evidence>
<comment type="caution">
    <text evidence="2">The sequence shown here is derived from an EMBL/GenBank/DDBJ whole genome shotgun (WGS) entry which is preliminary data.</text>
</comment>
<sequence length="138" mass="15539">MPDLYTLTAPKLYGIIHRVMTDDEKSSHVLSEVYRHIWKTRYEFSVKPTMNDLVALAQRFALDYKLAGECITRADAPKNDSSRERSLDPSDLSASELDLLSQIYSASIANDDQHSREPLTSQALQARLVDLIPNGTKS</sequence>
<keyword evidence="3" id="KW-1185">Reference proteome</keyword>